<dbReference type="GO" id="GO:0005504">
    <property type="term" value="F:fatty acid binding"/>
    <property type="evidence" value="ECO:0007669"/>
    <property type="project" value="TreeGrafter"/>
</dbReference>
<comment type="pathway">
    <text evidence="3">Lipid metabolism.</text>
</comment>
<dbReference type="FunFam" id="2.40.110.10:FF:000005">
    <property type="entry name" value="Acyl-coenzyme A oxidase"/>
    <property type="match status" value="1"/>
</dbReference>
<evidence type="ECO:0000256" key="7">
    <source>
        <dbReference type="ARBA" id="ARBA00022832"/>
    </source>
</evidence>
<dbReference type="InterPro" id="IPR009100">
    <property type="entry name" value="AcylCoA_DH/oxidase_NM_dom_sf"/>
</dbReference>
<dbReference type="AlphaFoldDB" id="A0A8S2DUI5"/>
<dbReference type="GO" id="GO:0055088">
    <property type="term" value="P:lipid homeostasis"/>
    <property type="evidence" value="ECO:0007669"/>
    <property type="project" value="TreeGrafter"/>
</dbReference>
<reference evidence="17" key="1">
    <citation type="submission" date="2021-02" db="EMBL/GenBank/DDBJ databases">
        <authorList>
            <person name="Nowell W R."/>
        </authorList>
    </citation>
    <scope>NUCLEOTIDE SEQUENCE</scope>
</reference>
<name>A0A8S2DUI5_9BILA</name>
<gene>
    <name evidence="17" type="ORF">OVA965_LOCUS16371</name>
    <name evidence="18" type="ORF">TMI583_LOCUS16380</name>
</gene>
<dbReference type="EMBL" id="CAJNOK010007593">
    <property type="protein sequence ID" value="CAF1038753.1"/>
    <property type="molecule type" value="Genomic_DNA"/>
</dbReference>
<keyword evidence="9" id="KW-0443">Lipid metabolism</keyword>
<keyword evidence="6 11" id="KW-0274">FAD</keyword>
<dbReference type="InterPro" id="IPR006091">
    <property type="entry name" value="Acyl-CoA_Oxase/DH_mid-dom"/>
</dbReference>
<keyword evidence="8" id="KW-0560">Oxidoreductase</keyword>
<evidence type="ECO:0000256" key="12">
    <source>
        <dbReference type="PIRSR" id="PIRSR000168-1"/>
    </source>
</evidence>
<dbReference type="Pfam" id="PF01756">
    <property type="entry name" value="ACOX"/>
    <property type="match status" value="1"/>
</dbReference>
<dbReference type="PANTHER" id="PTHR10909">
    <property type="entry name" value="ELECTRON TRANSPORT OXIDOREDUCTASE"/>
    <property type="match status" value="1"/>
</dbReference>
<dbReference type="GO" id="GO:0005777">
    <property type="term" value="C:peroxisome"/>
    <property type="evidence" value="ECO:0007669"/>
    <property type="project" value="UniProtKB-SubCell"/>
</dbReference>
<dbReference type="InterPro" id="IPR012258">
    <property type="entry name" value="Acyl-CoA_oxidase"/>
</dbReference>
<keyword evidence="5 11" id="KW-0285">Flavoprotein</keyword>
<dbReference type="GO" id="GO:0071949">
    <property type="term" value="F:FAD binding"/>
    <property type="evidence" value="ECO:0007669"/>
    <property type="project" value="InterPro"/>
</dbReference>
<dbReference type="GO" id="GO:0033540">
    <property type="term" value="P:fatty acid beta-oxidation using acyl-CoA oxidase"/>
    <property type="evidence" value="ECO:0007669"/>
    <property type="project" value="TreeGrafter"/>
</dbReference>
<keyword evidence="7" id="KW-0276">Fatty acid metabolism</keyword>
<feature type="binding site" evidence="13">
    <location>
        <position position="139"/>
    </location>
    <ligand>
        <name>FAD</name>
        <dbReference type="ChEBI" id="CHEBI:57692"/>
    </ligand>
</feature>
<feature type="binding site" evidence="13">
    <location>
        <position position="178"/>
    </location>
    <ligand>
        <name>FAD</name>
        <dbReference type="ChEBI" id="CHEBI:57692"/>
    </ligand>
</feature>
<dbReference type="FunFam" id="1.20.140.10:FF:000010">
    <property type="entry name" value="Acyl-coenzyme A oxidase"/>
    <property type="match status" value="1"/>
</dbReference>
<evidence type="ECO:0000256" key="3">
    <source>
        <dbReference type="ARBA" id="ARBA00005189"/>
    </source>
</evidence>
<evidence type="ECO:0000259" key="16">
    <source>
        <dbReference type="Pfam" id="PF22924"/>
    </source>
</evidence>
<dbReference type="Pfam" id="PF22924">
    <property type="entry name" value="ACOX_C_alpha1"/>
    <property type="match status" value="1"/>
</dbReference>
<feature type="domain" description="Acyl-CoA oxidase C-alpha1" evidence="16">
    <location>
        <begin position="281"/>
        <end position="445"/>
    </location>
</feature>
<proteinExistence type="inferred from homology"/>
<dbReference type="InterPro" id="IPR036250">
    <property type="entry name" value="AcylCo_DH-like_C"/>
</dbReference>
<evidence type="ECO:0000256" key="10">
    <source>
        <dbReference type="ARBA" id="ARBA00023140"/>
    </source>
</evidence>
<protein>
    <recommendedName>
        <fullName evidence="11">Acyl-coenzyme A oxidase</fullName>
    </recommendedName>
</protein>
<dbReference type="PANTHER" id="PTHR10909:SF390">
    <property type="entry name" value="PEROXISOMAL ACYL-COENZYME A OXIDASE 3"/>
    <property type="match status" value="1"/>
</dbReference>
<evidence type="ECO:0000313" key="17">
    <source>
        <dbReference type="EMBL" id="CAF1038753.1"/>
    </source>
</evidence>
<dbReference type="GO" id="GO:0016402">
    <property type="term" value="F:pristanoyl-CoA oxidase activity"/>
    <property type="evidence" value="ECO:0007669"/>
    <property type="project" value="TreeGrafter"/>
</dbReference>
<evidence type="ECO:0000313" key="19">
    <source>
        <dbReference type="Proteomes" id="UP000677228"/>
    </source>
</evidence>
<dbReference type="SUPFAM" id="SSF47203">
    <property type="entry name" value="Acyl-CoA dehydrogenase C-terminal domain-like"/>
    <property type="match status" value="2"/>
</dbReference>
<dbReference type="FunFam" id="1.20.140.10:FF:000007">
    <property type="entry name" value="Acyl-coenzyme A oxidase"/>
    <property type="match status" value="1"/>
</dbReference>
<comment type="subcellular location">
    <subcellularLocation>
        <location evidence="2">Peroxisome</location>
    </subcellularLocation>
</comment>
<keyword evidence="10" id="KW-0576">Peroxisome</keyword>
<evidence type="ECO:0000259" key="15">
    <source>
        <dbReference type="Pfam" id="PF02770"/>
    </source>
</evidence>
<dbReference type="Gene3D" id="1.20.140.10">
    <property type="entry name" value="Butyryl-CoA Dehydrogenase, subunit A, domain 3"/>
    <property type="match status" value="2"/>
</dbReference>
<sequence>MLSEYRKRASFDIHRMLDVFEDESSRQYREKLWSILKSKPIFKHPQNPLTLEQYKHLTYLRYQELCKSKLLTDEEMFDNPRFKIVLEQVLAMYDSSCHAKYTLHVTLFRETIRTLGTERHEHILNEDANREIFGCFALTELSHGSNTKEMRTTATYDPISEKFILNTPDIEAMKFWVGNLGYHATHAILFAQLYTEGVCHGLHPFVVPIRDPLTYQAYDGVEVGDIGEKLGWNGLDNGFLIFHNYPVDRVNLLNRHGDVLADGTYSTPFKTSNKRFGASLGALSSGRVGISSLAIGLLTNCITIAVRYSCVRKQFGPSPGVEIPVIEYQTQNWRLIPIIASLYVFKHLALTVFDNLAEFYALSMVKEDQNLLADMGREIHSLSCSCKAITTWNTQKASQECRESCGGHGYLKASGFGVIRNDNDPSCTFEGDNNVILQQTSNYIISIYDDYEKNLLDAVDWLLCYLLKESVQKLKSLESSSMSTSKIENAAFDIKNSAQVYYLRSLAIVYIQRTAVRRFESLLEISNDIDDACRNVLEKLLTLHTLKLLEEYSSTLFAGGYFVDRSVVTVIQNVILDLCSSLKNEAVALVDVFAPPDHILNSVLGNTNGDVYHAIYDMIRSNPNTYVIPHWLKSDLVHRSKL</sequence>
<dbReference type="InterPro" id="IPR046373">
    <property type="entry name" value="Acyl-CoA_Oxase/DH_mid-dom_sf"/>
</dbReference>
<dbReference type="Proteomes" id="UP000677228">
    <property type="component" value="Unassembled WGS sequence"/>
</dbReference>
<comment type="caution">
    <text evidence="17">The sequence shown here is derived from an EMBL/GenBank/DDBJ whole genome shotgun (WGS) entry which is preliminary data.</text>
</comment>
<dbReference type="InterPro" id="IPR055060">
    <property type="entry name" value="ACOX_C_alpha1"/>
</dbReference>
<feature type="domain" description="Acyl-CoA oxidase C-terminal" evidence="14">
    <location>
        <begin position="453"/>
        <end position="632"/>
    </location>
</feature>
<evidence type="ECO:0000259" key="14">
    <source>
        <dbReference type="Pfam" id="PF01756"/>
    </source>
</evidence>
<comment type="cofactor">
    <cofactor evidence="1">
        <name>FAD</name>
        <dbReference type="ChEBI" id="CHEBI:57692"/>
    </cofactor>
</comment>
<organism evidence="17 19">
    <name type="scientific">Didymodactylos carnosus</name>
    <dbReference type="NCBI Taxonomy" id="1234261"/>
    <lineage>
        <taxon>Eukaryota</taxon>
        <taxon>Metazoa</taxon>
        <taxon>Spiralia</taxon>
        <taxon>Gnathifera</taxon>
        <taxon>Rotifera</taxon>
        <taxon>Eurotatoria</taxon>
        <taxon>Bdelloidea</taxon>
        <taxon>Philodinida</taxon>
        <taxon>Philodinidae</taxon>
        <taxon>Didymodactylos</taxon>
    </lineage>
</organism>
<evidence type="ECO:0000256" key="6">
    <source>
        <dbReference type="ARBA" id="ARBA00022827"/>
    </source>
</evidence>
<evidence type="ECO:0000256" key="5">
    <source>
        <dbReference type="ARBA" id="ARBA00022630"/>
    </source>
</evidence>
<comment type="similarity">
    <text evidence="4 11">Belongs to the acyl-CoA oxidase family.</text>
</comment>
<dbReference type="EMBL" id="CAJOBA010007604">
    <property type="protein sequence ID" value="CAF3806938.1"/>
    <property type="molecule type" value="Genomic_DNA"/>
</dbReference>
<feature type="domain" description="Acyl-CoA oxidase/dehydrogenase middle" evidence="15">
    <location>
        <begin position="135"/>
        <end position="244"/>
    </location>
</feature>
<evidence type="ECO:0000256" key="1">
    <source>
        <dbReference type="ARBA" id="ARBA00001974"/>
    </source>
</evidence>
<dbReference type="Proteomes" id="UP000682733">
    <property type="component" value="Unassembled WGS sequence"/>
</dbReference>
<accession>A0A8S2DUI5</accession>
<dbReference type="PIRSF" id="PIRSF000168">
    <property type="entry name" value="Acyl-CoA_oxidase"/>
    <property type="match status" value="1"/>
</dbReference>
<dbReference type="Pfam" id="PF02770">
    <property type="entry name" value="Acyl-CoA_dh_M"/>
    <property type="match status" value="1"/>
</dbReference>
<evidence type="ECO:0000256" key="4">
    <source>
        <dbReference type="ARBA" id="ARBA00006288"/>
    </source>
</evidence>
<dbReference type="Gene3D" id="2.40.110.10">
    <property type="entry name" value="Butyryl-CoA Dehydrogenase, subunit A, domain 2"/>
    <property type="match status" value="1"/>
</dbReference>
<dbReference type="InterPro" id="IPR002655">
    <property type="entry name" value="Acyl-CoA_oxidase_C"/>
</dbReference>
<feature type="active site" description="Proton acceptor" evidence="12">
    <location>
        <position position="430"/>
    </location>
</feature>
<evidence type="ECO:0000256" key="13">
    <source>
        <dbReference type="PIRSR" id="PIRSR000168-2"/>
    </source>
</evidence>
<evidence type="ECO:0000313" key="18">
    <source>
        <dbReference type="EMBL" id="CAF3806938.1"/>
    </source>
</evidence>
<dbReference type="SUPFAM" id="SSF56645">
    <property type="entry name" value="Acyl-CoA dehydrogenase NM domain-like"/>
    <property type="match status" value="1"/>
</dbReference>
<evidence type="ECO:0000256" key="11">
    <source>
        <dbReference type="PIRNR" id="PIRNR000168"/>
    </source>
</evidence>
<evidence type="ECO:0000256" key="8">
    <source>
        <dbReference type="ARBA" id="ARBA00023002"/>
    </source>
</evidence>
<evidence type="ECO:0000256" key="9">
    <source>
        <dbReference type="ARBA" id="ARBA00023098"/>
    </source>
</evidence>
<evidence type="ECO:0000256" key="2">
    <source>
        <dbReference type="ARBA" id="ARBA00004275"/>
    </source>
</evidence>